<evidence type="ECO:0000313" key="2">
    <source>
        <dbReference type="Proteomes" id="UP000054388"/>
    </source>
</evidence>
<evidence type="ECO:0000313" key="1">
    <source>
        <dbReference type="EMBL" id="KUJ55016.1"/>
    </source>
</evidence>
<proteinExistence type="predicted"/>
<dbReference type="EMBL" id="LMAI01000010">
    <property type="protein sequence ID" value="KUJ55016.1"/>
    <property type="molecule type" value="Genomic_DNA"/>
</dbReference>
<dbReference type="RefSeq" id="WP_059137597.1">
    <property type="nucleotide sequence ID" value="NZ_LMAI01000010.1"/>
</dbReference>
<gene>
    <name evidence="1" type="ORF">AR686_15805</name>
</gene>
<accession>A0A117KAV3</accession>
<dbReference type="AlphaFoldDB" id="A0A117KAV3"/>
<comment type="caution">
    <text evidence="1">The sequence shown here is derived from an EMBL/GenBank/DDBJ whole genome shotgun (WGS) entry which is preliminary data.</text>
</comment>
<protein>
    <submittedName>
        <fullName evidence="1">Uncharacterized protein</fullName>
    </submittedName>
</protein>
<organism evidence="1 2">
    <name type="scientific">Chryseobacterium aquaticum subsp. greenlandense</name>
    <dbReference type="NCBI Taxonomy" id="345663"/>
    <lineage>
        <taxon>Bacteria</taxon>
        <taxon>Pseudomonadati</taxon>
        <taxon>Bacteroidota</taxon>
        <taxon>Flavobacteriia</taxon>
        <taxon>Flavobacteriales</taxon>
        <taxon>Weeksellaceae</taxon>
        <taxon>Chryseobacterium group</taxon>
        <taxon>Chryseobacterium</taxon>
    </lineage>
</organism>
<sequence length="308" mass="32691">MKKTILSLSLMITTILYSQVGINEVNPSATLDIKSKGNTNSTKALEINNSDAKELVTVLDNGNVGINVPAPTAKLHTDGGVRYENLPQISTGITPIAIDANGYVGTYIPSVLYSYLTIDNTQTISSFPLASNTAFTTLPFIATGILNNLLGVSLGTDASSTLTRTSGTNVSGVSVRYITIPIPGVYKINLNYYTSCTGDRTGSSGGLNLLGIGTGIYKANSGSTNYSELTTIRYNALPRRTDAGALATGYYNYPFAHNIFSIVETTTANEKVAFFVNWGTGDQYTGNSCTFPTPAGLDKRVTLIISKL</sequence>
<reference evidence="1 2" key="1">
    <citation type="submission" date="2015-10" db="EMBL/GenBank/DDBJ databases">
        <title>Genome sequence of Chryseobacterium greenlandense.</title>
        <authorList>
            <person name="Newman J."/>
            <person name="Fischer K."/>
            <person name="Miller J."/>
        </authorList>
    </citation>
    <scope>NUCLEOTIDE SEQUENCE [LARGE SCALE GENOMIC DNA]</scope>
    <source>
        <strain evidence="1 2">UMB34</strain>
    </source>
</reference>
<dbReference type="Proteomes" id="UP000054388">
    <property type="component" value="Unassembled WGS sequence"/>
</dbReference>
<name>A0A117KAV3_9FLAO</name>